<sequence>MWKQLDRLLLNFVWDNLKVTMSVMHLNRSMSDHSPLLISSRNIGIHPSRNFRFLNVWSLRHQFLSMVKEAWGQPVQGRPIRSLLWKLKNVKAALSAWNRDVFGNISDRVKDADEAVKLRELALEADSSELNQSLLHQVQAKLRRELCMEQEFWKQKAKLR</sequence>
<dbReference type="PANTHER" id="PTHR33710:SF71">
    <property type="entry name" value="ENDONUCLEASE_EXONUCLEASE_PHOSPHATASE DOMAIN-CONTAINING PROTEIN"/>
    <property type="match status" value="1"/>
</dbReference>
<organism evidence="1 2">
    <name type="scientific">Coffea arabica</name>
    <name type="common">Arabian coffee</name>
    <dbReference type="NCBI Taxonomy" id="13443"/>
    <lineage>
        <taxon>Eukaryota</taxon>
        <taxon>Viridiplantae</taxon>
        <taxon>Streptophyta</taxon>
        <taxon>Embryophyta</taxon>
        <taxon>Tracheophyta</taxon>
        <taxon>Spermatophyta</taxon>
        <taxon>Magnoliopsida</taxon>
        <taxon>eudicotyledons</taxon>
        <taxon>Gunneridae</taxon>
        <taxon>Pentapetalae</taxon>
        <taxon>asterids</taxon>
        <taxon>lamiids</taxon>
        <taxon>Gentianales</taxon>
        <taxon>Rubiaceae</taxon>
        <taxon>Ixoroideae</taxon>
        <taxon>Gardenieae complex</taxon>
        <taxon>Bertiereae - Coffeeae clade</taxon>
        <taxon>Coffeeae</taxon>
        <taxon>Coffea</taxon>
    </lineage>
</organism>
<evidence type="ECO:0000313" key="2">
    <source>
        <dbReference type="RefSeq" id="XP_071917043.1"/>
    </source>
</evidence>
<proteinExistence type="predicted"/>
<accession>A0ABM4VBY5</accession>
<dbReference type="RefSeq" id="XP_071917043.1">
    <property type="nucleotide sequence ID" value="XM_072060942.1"/>
</dbReference>
<protein>
    <submittedName>
        <fullName evidence="2">Uncharacterized protein</fullName>
    </submittedName>
</protein>
<dbReference type="GeneID" id="140012662"/>
<name>A0ABM4VBY5_COFAR</name>
<evidence type="ECO:0000313" key="1">
    <source>
        <dbReference type="Proteomes" id="UP001652660"/>
    </source>
</evidence>
<reference evidence="2" key="1">
    <citation type="submission" date="2025-08" db="UniProtKB">
        <authorList>
            <consortium name="RefSeq"/>
        </authorList>
    </citation>
    <scope>IDENTIFICATION</scope>
    <source>
        <tissue evidence="2">Leaves</tissue>
    </source>
</reference>
<dbReference type="Proteomes" id="UP001652660">
    <property type="component" value="Chromosome 8e"/>
</dbReference>
<dbReference type="PANTHER" id="PTHR33710">
    <property type="entry name" value="BNAC02G09200D PROTEIN"/>
    <property type="match status" value="1"/>
</dbReference>
<keyword evidence="1" id="KW-1185">Reference proteome</keyword>
<gene>
    <name evidence="2" type="primary">LOC140012662</name>
</gene>